<dbReference type="AlphaFoldDB" id="E9HN53"/>
<keyword evidence="3" id="KW-1185">Reference proteome</keyword>
<organism evidence="2 3">
    <name type="scientific">Daphnia pulex</name>
    <name type="common">Water flea</name>
    <dbReference type="NCBI Taxonomy" id="6669"/>
    <lineage>
        <taxon>Eukaryota</taxon>
        <taxon>Metazoa</taxon>
        <taxon>Ecdysozoa</taxon>
        <taxon>Arthropoda</taxon>
        <taxon>Crustacea</taxon>
        <taxon>Branchiopoda</taxon>
        <taxon>Diplostraca</taxon>
        <taxon>Cladocera</taxon>
        <taxon>Anomopoda</taxon>
        <taxon>Daphniidae</taxon>
        <taxon>Daphnia</taxon>
    </lineage>
</organism>
<feature type="region of interest" description="Disordered" evidence="1">
    <location>
        <begin position="74"/>
        <end position="94"/>
    </location>
</feature>
<dbReference type="InParanoid" id="E9HN53"/>
<evidence type="ECO:0000313" key="2">
    <source>
        <dbReference type="EMBL" id="EFX66819.1"/>
    </source>
</evidence>
<name>E9HN53_DAPPU</name>
<dbReference type="EMBL" id="GL732693">
    <property type="protein sequence ID" value="EFX66819.1"/>
    <property type="molecule type" value="Genomic_DNA"/>
</dbReference>
<dbReference type="Proteomes" id="UP000000305">
    <property type="component" value="Unassembled WGS sequence"/>
</dbReference>
<accession>E9HN53</accession>
<dbReference type="KEGG" id="dpx:DAPPUDRAFT_262526"/>
<gene>
    <name evidence="2" type="ORF">DAPPUDRAFT_262526</name>
</gene>
<proteinExistence type="predicted"/>
<evidence type="ECO:0000313" key="3">
    <source>
        <dbReference type="Proteomes" id="UP000000305"/>
    </source>
</evidence>
<protein>
    <submittedName>
        <fullName evidence="2">Uncharacterized protein</fullName>
    </submittedName>
</protein>
<dbReference type="HOGENOM" id="CLU_1074643_0_0_1"/>
<dbReference type="OrthoDB" id="6379754at2759"/>
<reference evidence="2 3" key="1">
    <citation type="journal article" date="2011" name="Science">
        <title>The ecoresponsive genome of Daphnia pulex.</title>
        <authorList>
            <person name="Colbourne J.K."/>
            <person name="Pfrender M.E."/>
            <person name="Gilbert D."/>
            <person name="Thomas W.K."/>
            <person name="Tucker A."/>
            <person name="Oakley T.H."/>
            <person name="Tokishita S."/>
            <person name="Aerts A."/>
            <person name="Arnold G.J."/>
            <person name="Basu M.K."/>
            <person name="Bauer D.J."/>
            <person name="Caceres C.E."/>
            <person name="Carmel L."/>
            <person name="Casola C."/>
            <person name="Choi J.H."/>
            <person name="Detter J.C."/>
            <person name="Dong Q."/>
            <person name="Dusheyko S."/>
            <person name="Eads B.D."/>
            <person name="Frohlich T."/>
            <person name="Geiler-Samerotte K.A."/>
            <person name="Gerlach D."/>
            <person name="Hatcher P."/>
            <person name="Jogdeo S."/>
            <person name="Krijgsveld J."/>
            <person name="Kriventseva E.V."/>
            <person name="Kultz D."/>
            <person name="Laforsch C."/>
            <person name="Lindquist E."/>
            <person name="Lopez J."/>
            <person name="Manak J.R."/>
            <person name="Muller J."/>
            <person name="Pangilinan J."/>
            <person name="Patwardhan R.P."/>
            <person name="Pitluck S."/>
            <person name="Pritham E.J."/>
            <person name="Rechtsteiner A."/>
            <person name="Rho M."/>
            <person name="Rogozin I.B."/>
            <person name="Sakarya O."/>
            <person name="Salamov A."/>
            <person name="Schaack S."/>
            <person name="Shapiro H."/>
            <person name="Shiga Y."/>
            <person name="Skalitzky C."/>
            <person name="Smith Z."/>
            <person name="Souvorov A."/>
            <person name="Sung W."/>
            <person name="Tang Z."/>
            <person name="Tsuchiya D."/>
            <person name="Tu H."/>
            <person name="Vos H."/>
            <person name="Wang M."/>
            <person name="Wolf Y.I."/>
            <person name="Yamagata H."/>
            <person name="Yamada T."/>
            <person name="Ye Y."/>
            <person name="Shaw J.R."/>
            <person name="Andrews J."/>
            <person name="Crease T.J."/>
            <person name="Tang H."/>
            <person name="Lucas S.M."/>
            <person name="Robertson H.M."/>
            <person name="Bork P."/>
            <person name="Koonin E.V."/>
            <person name="Zdobnov E.M."/>
            <person name="Grigoriev I.V."/>
            <person name="Lynch M."/>
            <person name="Boore J.L."/>
        </authorList>
    </citation>
    <scope>NUCLEOTIDE SEQUENCE [LARGE SCALE GENOMIC DNA]</scope>
</reference>
<evidence type="ECO:0000256" key="1">
    <source>
        <dbReference type="SAM" id="MobiDB-lite"/>
    </source>
</evidence>
<sequence>MTARMSSLLSERRCTSIVVDVASNCATLDAADALPTDQRQRLVYLGGPLRFVVVFHPVPIVCFFVYPIHKLVDPDTSNQQPAPRRRRNSVTTAAAPFSPDLELADWGPLVSRPTASCPAVGSADQSDEMAAPPITRASSSHDPTSAATVEASAGYSGYSSVNGTDPDQNADTAAAAAAAAAGFDSQLAPLHPAHRQSAIAQHQPSVASPKHGDDNRMTGWRPLDHTSPFDTGTDNKTAEIELRNTKSSTKSLNRLSREK</sequence>
<feature type="compositionally biased region" description="Polar residues" evidence="1">
    <location>
        <begin position="245"/>
        <end position="259"/>
    </location>
</feature>
<feature type="region of interest" description="Disordered" evidence="1">
    <location>
        <begin position="188"/>
        <end position="259"/>
    </location>
</feature>